<gene>
    <name evidence="1" type="ORF">NCTC10638_02036</name>
</gene>
<dbReference type="SUPFAM" id="SSF53335">
    <property type="entry name" value="S-adenosyl-L-methionine-dependent methyltransferases"/>
    <property type="match status" value="1"/>
</dbReference>
<dbReference type="GO" id="GO:0036307">
    <property type="term" value="F:23S rRNA (adenine(2030)-N(6))-methyltransferase activity"/>
    <property type="evidence" value="ECO:0007669"/>
    <property type="project" value="TreeGrafter"/>
</dbReference>
<dbReference type="Proteomes" id="UP000254802">
    <property type="component" value="Unassembled WGS sequence"/>
</dbReference>
<dbReference type="Gene3D" id="3.40.50.150">
    <property type="entry name" value="Vaccinia Virus protein VP39"/>
    <property type="match status" value="1"/>
</dbReference>
<dbReference type="Pfam" id="PF04378">
    <property type="entry name" value="RsmJ"/>
    <property type="match status" value="1"/>
</dbReference>
<dbReference type="InterPro" id="IPR029063">
    <property type="entry name" value="SAM-dependent_MTases_sf"/>
</dbReference>
<dbReference type="AlphaFoldDB" id="A0A378MX89"/>
<name>A0A378MX89_MANHA</name>
<protein>
    <submittedName>
        <fullName evidence="1">Protein involved in catabolism of external DNA</fullName>
    </submittedName>
</protein>
<organism evidence="1 2">
    <name type="scientific">Mannheimia haemolytica</name>
    <name type="common">Pasteurella haemolytica</name>
    <dbReference type="NCBI Taxonomy" id="75985"/>
    <lineage>
        <taxon>Bacteria</taxon>
        <taxon>Pseudomonadati</taxon>
        <taxon>Pseudomonadota</taxon>
        <taxon>Gammaproteobacteria</taxon>
        <taxon>Pasteurellales</taxon>
        <taxon>Pasteurellaceae</taxon>
        <taxon>Mannheimia</taxon>
    </lineage>
</organism>
<dbReference type="GO" id="GO:0005829">
    <property type="term" value="C:cytosol"/>
    <property type="evidence" value="ECO:0007669"/>
    <property type="project" value="TreeGrafter"/>
</dbReference>
<proteinExistence type="predicted"/>
<dbReference type="STRING" id="75985.WC39_09705"/>
<dbReference type="EMBL" id="UGPN01000002">
    <property type="protein sequence ID" value="STY60830.1"/>
    <property type="molecule type" value="Genomic_DNA"/>
</dbReference>
<dbReference type="GO" id="GO:0070475">
    <property type="term" value="P:rRNA base methylation"/>
    <property type="evidence" value="ECO:0007669"/>
    <property type="project" value="InterPro"/>
</dbReference>
<accession>A0A378MX89</accession>
<evidence type="ECO:0000313" key="2">
    <source>
        <dbReference type="Proteomes" id="UP000254802"/>
    </source>
</evidence>
<dbReference type="PANTHER" id="PTHR37426:SF1">
    <property type="entry name" value="RIBOSOMAL RNA LARGE SUBUNIT METHYLTRANSFERASE J"/>
    <property type="match status" value="1"/>
</dbReference>
<dbReference type="PANTHER" id="PTHR37426">
    <property type="entry name" value="RIBOSOMAL RNA LARGE SUBUNIT METHYLTRANSFERASE J"/>
    <property type="match status" value="1"/>
</dbReference>
<dbReference type="InterPro" id="IPR007473">
    <property type="entry name" value="RlmJ"/>
</dbReference>
<sequence>MLSYRHSFHAGNHADVLKHIVQLLILRALKEKEKGFLYLDTHSGVGRYSLLSFESEKTGEYLEGVARLWERDDLPEEVAFYIDELKKLNRGGKLKYYAGSPLLAVQQLREQDRAILTELHPMIFRCYDKNLPKRKMCKPSEKMAFNN</sequence>
<reference evidence="1 2" key="1">
    <citation type="submission" date="2018-06" db="EMBL/GenBank/DDBJ databases">
        <authorList>
            <consortium name="Pathogen Informatics"/>
            <person name="Doyle S."/>
        </authorList>
    </citation>
    <scope>NUCLEOTIDE SEQUENCE [LARGE SCALE GENOMIC DNA]</scope>
    <source>
        <strain evidence="1 2">NCTC10638</strain>
    </source>
</reference>
<evidence type="ECO:0000313" key="1">
    <source>
        <dbReference type="EMBL" id="STY60830.1"/>
    </source>
</evidence>